<proteinExistence type="inferred from homology"/>
<evidence type="ECO:0000256" key="11">
    <source>
        <dbReference type="ARBA" id="ARBA00023145"/>
    </source>
</evidence>
<keyword evidence="9 16" id="KW-1133">Transmembrane helix</keyword>
<feature type="active site" description="Charge relay system" evidence="13 14">
    <location>
        <position position="237"/>
    </location>
</feature>
<dbReference type="SUPFAM" id="SSF49785">
    <property type="entry name" value="Galactose-binding domain-like"/>
    <property type="match status" value="1"/>
</dbReference>
<keyword evidence="8" id="KW-0106">Calcium</keyword>
<feature type="active site" description="Charge relay system" evidence="13 14">
    <location>
        <position position="409"/>
    </location>
</feature>
<evidence type="ECO:0000256" key="16">
    <source>
        <dbReference type="SAM" id="Phobius"/>
    </source>
</evidence>
<dbReference type="InterPro" id="IPR022398">
    <property type="entry name" value="Peptidase_S8_His-AS"/>
</dbReference>
<evidence type="ECO:0000256" key="7">
    <source>
        <dbReference type="ARBA" id="ARBA00022825"/>
    </source>
</evidence>
<keyword evidence="5 17" id="KW-0732">Signal</keyword>
<dbReference type="GO" id="GO:0016485">
    <property type="term" value="P:protein processing"/>
    <property type="evidence" value="ECO:0007669"/>
    <property type="project" value="TreeGrafter"/>
</dbReference>
<feature type="region of interest" description="Disordered" evidence="15">
    <location>
        <begin position="645"/>
        <end position="695"/>
    </location>
</feature>
<dbReference type="FunFam" id="3.40.50.200:FF:000005">
    <property type="entry name" value="Proprotein convertase subtilisin/kexin type 7"/>
    <property type="match status" value="1"/>
</dbReference>
<dbReference type="PROSITE" id="PS00137">
    <property type="entry name" value="SUBTILASE_HIS"/>
    <property type="match status" value="1"/>
</dbReference>
<feature type="compositionally biased region" description="Low complexity" evidence="15">
    <location>
        <begin position="674"/>
        <end position="693"/>
    </location>
</feature>
<comment type="subcellular location">
    <subcellularLocation>
        <location evidence="1">Membrane</location>
    </subcellularLocation>
</comment>
<evidence type="ECO:0000256" key="17">
    <source>
        <dbReference type="SAM" id="SignalP"/>
    </source>
</evidence>
<feature type="compositionally biased region" description="Basic and acidic residues" evidence="15">
    <location>
        <begin position="838"/>
        <end position="847"/>
    </location>
</feature>
<dbReference type="PANTHER" id="PTHR42884:SF14">
    <property type="entry name" value="NEUROENDOCRINE CONVERTASE 1"/>
    <property type="match status" value="1"/>
</dbReference>
<keyword evidence="11" id="KW-0865">Zymogen</keyword>
<dbReference type="GO" id="GO:0007323">
    <property type="term" value="P:peptide pheromone maturation"/>
    <property type="evidence" value="ECO:0007669"/>
    <property type="project" value="UniProtKB-ARBA"/>
</dbReference>
<protein>
    <submittedName>
        <fullName evidence="19">Peptidase S8/S53 domain-containing protein</fullName>
    </submittedName>
</protein>
<dbReference type="InterPro" id="IPR000209">
    <property type="entry name" value="Peptidase_S8/S53_dom"/>
</dbReference>
<keyword evidence="4 16" id="KW-0812">Transmembrane</keyword>
<dbReference type="GO" id="GO:0005802">
    <property type="term" value="C:trans-Golgi network"/>
    <property type="evidence" value="ECO:0007669"/>
    <property type="project" value="TreeGrafter"/>
</dbReference>
<comment type="caution">
    <text evidence="19">The sequence shown here is derived from an EMBL/GenBank/DDBJ whole genome shotgun (WGS) entry which is preliminary data.</text>
</comment>
<dbReference type="Gene3D" id="3.40.50.200">
    <property type="entry name" value="Peptidase S8/S53 domain"/>
    <property type="match status" value="1"/>
</dbReference>
<feature type="domain" description="P/Homo B" evidence="18">
    <location>
        <begin position="484"/>
        <end position="630"/>
    </location>
</feature>
<dbReference type="PROSITE" id="PS00138">
    <property type="entry name" value="SUBTILASE_SER"/>
    <property type="match status" value="1"/>
</dbReference>
<sequence length="847" mass="90976">MRGVFLAYAALLSIFTTLVSASGKRNYDVDKFYVIEHDAQQASLSAVSRALGVEVVSRAGELPNHWLVRAPKGPGELASRGSEQERDRVVDTYERLRARARDSAFSKRASDEARTGAAIRYLARQIPRQRVKRAPPPIRQPKPSEEDARAVALRLGIQDPLFEDQWHLVNDELPEHAMNVIPVWEMGYTGKGVISSMVDDGLDYTSEDLKDNFDADDSYDFNDHEALPTPKLLDDTHGTRCAGQIAAGKNTACGLGIAYNSKVAGVRILSGSISDVDEAAALNYGFQNVSIYSCSWGPPDNGMVMEGPDYLINKAVLHGINAGRAGKGSVFVFAAGNGGGSGDQCNFDGYTNSIYSVTVAAVDHKGLHPYYSETCTANMVAAYSSGSGKSITTTDKGKNKCAATHGGTSAAAPNAAGVFALALEARPDLTWRDIQHLCVETARVFGAEEDWEVTAAGRKYSSKFGYGALDGLRYVQAARDWKLVKPQTRLQTRTVQIEGGTMNPIGNFSGGQVIGVGGVTSTLSIKWDQLQDANFEKLEHITVRVWINHTRRGDVEVELTSPGGIRSVLAEKRRGDSATSGFPGWIFMTVKHWGEDIVGDWSLRVSDQASAEHNGTFLGWDMVFWGSVIDASKAVLYEVSHEAPVLPPHTEPQPLPPTTATKTKSIDRPTAFLTAESSSSTAHTSAASGSLSTPPLVSPSIKVGAAAGTASQSLPSPSDKPSHISIVIHSLQRKLILGVFLVLAAGIVIGVLLWRNSARVKPSSYIALPEEESTQMQMSGLRSTAPLAGGDDSDDDADERTGLNSGSQQHRGFHSGFLDDDDEHEYPPSAGRVSPAAYRDEQPAVST</sequence>
<evidence type="ECO:0000256" key="13">
    <source>
        <dbReference type="PIRSR" id="PIRSR615500-1"/>
    </source>
</evidence>
<dbReference type="GO" id="GO:0004252">
    <property type="term" value="F:serine-type endopeptidase activity"/>
    <property type="evidence" value="ECO:0007669"/>
    <property type="project" value="UniProtKB-UniRule"/>
</dbReference>
<evidence type="ECO:0000256" key="6">
    <source>
        <dbReference type="ARBA" id="ARBA00022801"/>
    </source>
</evidence>
<evidence type="ECO:0000256" key="14">
    <source>
        <dbReference type="PROSITE-ProRule" id="PRU01240"/>
    </source>
</evidence>
<dbReference type="Proteomes" id="UP001222325">
    <property type="component" value="Unassembled WGS sequence"/>
</dbReference>
<dbReference type="Pfam" id="PF00082">
    <property type="entry name" value="Peptidase_S8"/>
    <property type="match status" value="1"/>
</dbReference>
<feature type="signal peptide" evidence="17">
    <location>
        <begin position="1"/>
        <end position="21"/>
    </location>
</feature>
<evidence type="ECO:0000256" key="5">
    <source>
        <dbReference type="ARBA" id="ARBA00022729"/>
    </source>
</evidence>
<feature type="chain" id="PRO_5041983212" evidence="17">
    <location>
        <begin position="22"/>
        <end position="847"/>
    </location>
</feature>
<dbReference type="InterPro" id="IPR023828">
    <property type="entry name" value="Peptidase_S8_Ser-AS"/>
</dbReference>
<feature type="region of interest" description="Disordered" evidence="15">
    <location>
        <begin position="776"/>
        <end position="847"/>
    </location>
</feature>
<evidence type="ECO:0000256" key="12">
    <source>
        <dbReference type="ARBA" id="ARBA00023180"/>
    </source>
</evidence>
<gene>
    <name evidence="19" type="ORF">B0H15DRAFT_367126</name>
</gene>
<evidence type="ECO:0000256" key="2">
    <source>
        <dbReference type="ARBA" id="ARBA00005325"/>
    </source>
</evidence>
<evidence type="ECO:0000313" key="20">
    <source>
        <dbReference type="Proteomes" id="UP001222325"/>
    </source>
</evidence>
<dbReference type="PROSITE" id="PS51829">
    <property type="entry name" value="P_HOMO_B"/>
    <property type="match status" value="1"/>
</dbReference>
<dbReference type="InterPro" id="IPR008979">
    <property type="entry name" value="Galactose-bd-like_sf"/>
</dbReference>
<keyword evidence="7 14" id="KW-0720">Serine protease</keyword>
<organism evidence="19 20">
    <name type="scientific">Mycena belliarum</name>
    <dbReference type="NCBI Taxonomy" id="1033014"/>
    <lineage>
        <taxon>Eukaryota</taxon>
        <taxon>Fungi</taxon>
        <taxon>Dikarya</taxon>
        <taxon>Basidiomycota</taxon>
        <taxon>Agaricomycotina</taxon>
        <taxon>Agaricomycetes</taxon>
        <taxon>Agaricomycetidae</taxon>
        <taxon>Agaricales</taxon>
        <taxon>Marasmiineae</taxon>
        <taxon>Mycenaceae</taxon>
        <taxon>Mycena</taxon>
    </lineage>
</organism>
<comment type="similarity">
    <text evidence="2">Belongs to the peptidase S8 family. Furin subfamily.</text>
</comment>
<feature type="transmembrane region" description="Helical" evidence="16">
    <location>
        <begin position="735"/>
        <end position="754"/>
    </location>
</feature>
<keyword evidence="12" id="KW-0325">Glycoprotein</keyword>
<dbReference type="InterPro" id="IPR036852">
    <property type="entry name" value="Peptidase_S8/S53_dom_sf"/>
</dbReference>
<name>A0AAD6U0S4_9AGAR</name>
<dbReference type="AlphaFoldDB" id="A0AAD6U0S4"/>
<evidence type="ECO:0000256" key="10">
    <source>
        <dbReference type="ARBA" id="ARBA00023136"/>
    </source>
</evidence>
<dbReference type="PROSITE" id="PS51892">
    <property type="entry name" value="SUBTILASE"/>
    <property type="match status" value="1"/>
</dbReference>
<keyword evidence="6 14" id="KW-0378">Hydrolase</keyword>
<dbReference type="InterPro" id="IPR015500">
    <property type="entry name" value="Peptidase_S8_subtilisin-rel"/>
</dbReference>
<evidence type="ECO:0000256" key="9">
    <source>
        <dbReference type="ARBA" id="ARBA00022989"/>
    </source>
</evidence>
<evidence type="ECO:0000256" key="8">
    <source>
        <dbReference type="ARBA" id="ARBA00022837"/>
    </source>
</evidence>
<dbReference type="PRINTS" id="PR00723">
    <property type="entry name" value="SUBTILISIN"/>
</dbReference>
<dbReference type="PANTHER" id="PTHR42884">
    <property type="entry name" value="PROPROTEIN CONVERTASE SUBTILISIN/KEXIN-RELATED"/>
    <property type="match status" value="1"/>
</dbReference>
<evidence type="ECO:0000256" key="3">
    <source>
        <dbReference type="ARBA" id="ARBA00022670"/>
    </source>
</evidence>
<feature type="compositionally biased region" description="Pro residues" evidence="15">
    <location>
        <begin position="645"/>
        <end position="657"/>
    </location>
</feature>
<evidence type="ECO:0000313" key="19">
    <source>
        <dbReference type="EMBL" id="KAJ7085750.1"/>
    </source>
</evidence>
<dbReference type="InterPro" id="IPR034182">
    <property type="entry name" value="Kexin/furin"/>
</dbReference>
<evidence type="ECO:0000259" key="18">
    <source>
        <dbReference type="PROSITE" id="PS51829"/>
    </source>
</evidence>
<dbReference type="SUPFAM" id="SSF52743">
    <property type="entry name" value="Subtilisin-like"/>
    <property type="match status" value="1"/>
</dbReference>
<dbReference type="InterPro" id="IPR002884">
    <property type="entry name" value="P_dom"/>
</dbReference>
<keyword evidence="20" id="KW-1185">Reference proteome</keyword>
<evidence type="ECO:0000256" key="1">
    <source>
        <dbReference type="ARBA" id="ARBA00004370"/>
    </source>
</evidence>
<dbReference type="Pfam" id="PF01483">
    <property type="entry name" value="P_proprotein"/>
    <property type="match status" value="1"/>
</dbReference>
<evidence type="ECO:0000256" key="15">
    <source>
        <dbReference type="SAM" id="MobiDB-lite"/>
    </source>
</evidence>
<dbReference type="GO" id="GO:0000139">
    <property type="term" value="C:Golgi membrane"/>
    <property type="evidence" value="ECO:0007669"/>
    <property type="project" value="TreeGrafter"/>
</dbReference>
<dbReference type="CDD" id="cd04059">
    <property type="entry name" value="Peptidases_S8_Protein_convertases_Kexins_Furin-like"/>
    <property type="match status" value="1"/>
</dbReference>
<keyword evidence="3 14" id="KW-0645">Protease</keyword>
<accession>A0AAD6U0S4</accession>
<feature type="active site" description="Charge relay system" evidence="13 14">
    <location>
        <position position="199"/>
    </location>
</feature>
<evidence type="ECO:0000256" key="4">
    <source>
        <dbReference type="ARBA" id="ARBA00022692"/>
    </source>
</evidence>
<dbReference type="FunFam" id="2.60.120.260:FF:000026">
    <property type="entry name" value="proprotein convertase subtilisin/kexin type 7"/>
    <property type="match status" value="1"/>
</dbReference>
<dbReference type="EMBL" id="JARJCN010000033">
    <property type="protein sequence ID" value="KAJ7085750.1"/>
    <property type="molecule type" value="Genomic_DNA"/>
</dbReference>
<reference evidence="19" key="1">
    <citation type="submission" date="2023-03" db="EMBL/GenBank/DDBJ databases">
        <title>Massive genome expansion in bonnet fungi (Mycena s.s.) driven by repeated elements and novel gene families across ecological guilds.</title>
        <authorList>
            <consortium name="Lawrence Berkeley National Laboratory"/>
            <person name="Harder C.B."/>
            <person name="Miyauchi S."/>
            <person name="Viragh M."/>
            <person name="Kuo A."/>
            <person name="Thoen E."/>
            <person name="Andreopoulos B."/>
            <person name="Lu D."/>
            <person name="Skrede I."/>
            <person name="Drula E."/>
            <person name="Henrissat B."/>
            <person name="Morin E."/>
            <person name="Kohler A."/>
            <person name="Barry K."/>
            <person name="LaButti K."/>
            <person name="Morin E."/>
            <person name="Salamov A."/>
            <person name="Lipzen A."/>
            <person name="Mereny Z."/>
            <person name="Hegedus B."/>
            <person name="Baldrian P."/>
            <person name="Stursova M."/>
            <person name="Weitz H."/>
            <person name="Taylor A."/>
            <person name="Grigoriev I.V."/>
            <person name="Nagy L.G."/>
            <person name="Martin F."/>
            <person name="Kauserud H."/>
        </authorList>
    </citation>
    <scope>NUCLEOTIDE SEQUENCE</scope>
    <source>
        <strain evidence="19">CBHHK173m</strain>
    </source>
</reference>
<dbReference type="Gene3D" id="2.60.120.260">
    <property type="entry name" value="Galactose-binding domain-like"/>
    <property type="match status" value="1"/>
</dbReference>
<keyword evidence="10 16" id="KW-0472">Membrane</keyword>